<sequence>MKIAVMGAGAVGCYYGAMLARQGHEVVLIGRALHVDAVRTLGLRLETADFDQRIGLAASTEASAAKGAELVLFCVKSTDTEAAGALLAPWLEPQALVLCLQNGVDNAERLRGVLPQEVAAAVVYVATEMAGPGHVKHHGRGELVIEPSSGSGALAQALAEAGVPVEISDNVRGALWAKLILNCAYNALSAITQLPYGRIVAGVGVAEVLRDIVAECVAVAEADGVRLPGGLDLAVRRIPETMPTQYSSTAQDLARGRASEIDHLNGYILQRGALRGVATPVNRVLHTLVRLLERKHAETAA</sequence>
<evidence type="ECO:0000256" key="9">
    <source>
        <dbReference type="ARBA" id="ARBA00048793"/>
    </source>
</evidence>
<evidence type="ECO:0000256" key="2">
    <source>
        <dbReference type="ARBA" id="ARBA00007870"/>
    </source>
</evidence>
<feature type="domain" description="Ketopantoate reductase C-terminal" evidence="12">
    <location>
        <begin position="170"/>
        <end position="293"/>
    </location>
</feature>
<name>A0ABT8S546_9BURK</name>
<evidence type="ECO:0000256" key="1">
    <source>
        <dbReference type="ARBA" id="ARBA00004994"/>
    </source>
</evidence>
<comment type="caution">
    <text evidence="13">The sequence shown here is derived from an EMBL/GenBank/DDBJ whole genome shotgun (WGS) entry which is preliminary data.</text>
</comment>
<dbReference type="InterPro" id="IPR013752">
    <property type="entry name" value="KPA_reductase"/>
</dbReference>
<comment type="pathway">
    <text evidence="1 10">Cofactor biosynthesis; (R)-pantothenate biosynthesis; (R)-pantoate from 3-methyl-2-oxobutanoate: step 2/2.</text>
</comment>
<evidence type="ECO:0000256" key="3">
    <source>
        <dbReference type="ARBA" id="ARBA00013014"/>
    </source>
</evidence>
<dbReference type="Proteomes" id="UP001169027">
    <property type="component" value="Unassembled WGS sequence"/>
</dbReference>
<evidence type="ECO:0000256" key="4">
    <source>
        <dbReference type="ARBA" id="ARBA00019465"/>
    </source>
</evidence>
<comment type="similarity">
    <text evidence="2 10">Belongs to the ketopantoate reductase family.</text>
</comment>
<evidence type="ECO:0000313" key="13">
    <source>
        <dbReference type="EMBL" id="MDO1533930.1"/>
    </source>
</evidence>
<reference evidence="13" key="1">
    <citation type="submission" date="2023-06" db="EMBL/GenBank/DDBJ databases">
        <authorList>
            <person name="Jiang Y."/>
            <person name="Liu Q."/>
        </authorList>
    </citation>
    <scope>NUCLEOTIDE SEQUENCE</scope>
    <source>
        <strain evidence="13">CGMCC 1.12090</strain>
    </source>
</reference>
<protein>
    <recommendedName>
        <fullName evidence="4 10">2-dehydropantoate 2-reductase</fullName>
        <ecNumber evidence="3 10">1.1.1.169</ecNumber>
    </recommendedName>
    <alternativeName>
        <fullName evidence="8 10">Ketopantoate reductase</fullName>
    </alternativeName>
</protein>
<dbReference type="Pfam" id="PF02558">
    <property type="entry name" value="ApbA"/>
    <property type="match status" value="1"/>
</dbReference>
<evidence type="ECO:0000259" key="12">
    <source>
        <dbReference type="Pfam" id="PF08546"/>
    </source>
</evidence>
<evidence type="ECO:0000313" key="14">
    <source>
        <dbReference type="Proteomes" id="UP001169027"/>
    </source>
</evidence>
<evidence type="ECO:0000256" key="8">
    <source>
        <dbReference type="ARBA" id="ARBA00032024"/>
    </source>
</evidence>
<evidence type="ECO:0000256" key="7">
    <source>
        <dbReference type="ARBA" id="ARBA00023002"/>
    </source>
</evidence>
<proteinExistence type="inferred from homology"/>
<keyword evidence="7 10" id="KW-0560">Oxidoreductase</keyword>
<dbReference type="Gene3D" id="3.40.50.720">
    <property type="entry name" value="NAD(P)-binding Rossmann-like Domain"/>
    <property type="match status" value="1"/>
</dbReference>
<dbReference type="PANTHER" id="PTHR21708:SF26">
    <property type="entry name" value="2-DEHYDROPANTOATE 2-REDUCTASE"/>
    <property type="match status" value="1"/>
</dbReference>
<dbReference type="Pfam" id="PF08546">
    <property type="entry name" value="ApbA_C"/>
    <property type="match status" value="1"/>
</dbReference>
<dbReference type="EC" id="1.1.1.169" evidence="3 10"/>
<evidence type="ECO:0000259" key="11">
    <source>
        <dbReference type="Pfam" id="PF02558"/>
    </source>
</evidence>
<dbReference type="RefSeq" id="WP_301810991.1">
    <property type="nucleotide sequence ID" value="NZ_JAUJZH010000011.1"/>
</dbReference>
<dbReference type="PANTHER" id="PTHR21708">
    <property type="entry name" value="PROBABLE 2-DEHYDROPANTOATE 2-REDUCTASE"/>
    <property type="match status" value="1"/>
</dbReference>
<dbReference type="EMBL" id="JAUKVY010000011">
    <property type="protein sequence ID" value="MDO1533930.1"/>
    <property type="molecule type" value="Genomic_DNA"/>
</dbReference>
<dbReference type="InterPro" id="IPR013328">
    <property type="entry name" value="6PGD_dom2"/>
</dbReference>
<organism evidence="13 14">
    <name type="scientific">Variovorax ginsengisoli</name>
    <dbReference type="NCBI Taxonomy" id="363844"/>
    <lineage>
        <taxon>Bacteria</taxon>
        <taxon>Pseudomonadati</taxon>
        <taxon>Pseudomonadota</taxon>
        <taxon>Betaproteobacteria</taxon>
        <taxon>Burkholderiales</taxon>
        <taxon>Comamonadaceae</taxon>
        <taxon>Variovorax</taxon>
    </lineage>
</organism>
<dbReference type="Gene3D" id="1.10.1040.10">
    <property type="entry name" value="N-(1-d-carboxylethyl)-l-norvaline Dehydrogenase, domain 2"/>
    <property type="match status" value="1"/>
</dbReference>
<feature type="domain" description="Ketopantoate reductase N-terminal" evidence="11">
    <location>
        <begin position="3"/>
        <end position="148"/>
    </location>
</feature>
<keyword evidence="6 10" id="KW-0521">NADP</keyword>
<dbReference type="InterPro" id="IPR013332">
    <property type="entry name" value="KPR_N"/>
</dbReference>
<dbReference type="SUPFAM" id="SSF48179">
    <property type="entry name" value="6-phosphogluconate dehydrogenase C-terminal domain-like"/>
    <property type="match status" value="1"/>
</dbReference>
<dbReference type="SUPFAM" id="SSF51735">
    <property type="entry name" value="NAD(P)-binding Rossmann-fold domains"/>
    <property type="match status" value="1"/>
</dbReference>
<dbReference type="GO" id="GO:0008677">
    <property type="term" value="F:2-dehydropantoate 2-reductase activity"/>
    <property type="evidence" value="ECO:0007669"/>
    <property type="project" value="UniProtKB-EC"/>
</dbReference>
<dbReference type="InterPro" id="IPR003710">
    <property type="entry name" value="ApbA"/>
</dbReference>
<accession>A0ABT8S546</accession>
<comment type="catalytic activity">
    <reaction evidence="9 10">
        <text>(R)-pantoate + NADP(+) = 2-dehydropantoate + NADPH + H(+)</text>
        <dbReference type="Rhea" id="RHEA:16233"/>
        <dbReference type="ChEBI" id="CHEBI:11561"/>
        <dbReference type="ChEBI" id="CHEBI:15378"/>
        <dbReference type="ChEBI" id="CHEBI:15980"/>
        <dbReference type="ChEBI" id="CHEBI:57783"/>
        <dbReference type="ChEBI" id="CHEBI:58349"/>
        <dbReference type="EC" id="1.1.1.169"/>
    </reaction>
</comment>
<dbReference type="NCBIfam" id="TIGR00745">
    <property type="entry name" value="apbA_panE"/>
    <property type="match status" value="1"/>
</dbReference>
<dbReference type="InterPro" id="IPR008927">
    <property type="entry name" value="6-PGluconate_DH-like_C_sf"/>
</dbReference>
<dbReference type="InterPro" id="IPR036291">
    <property type="entry name" value="NAD(P)-bd_dom_sf"/>
</dbReference>
<evidence type="ECO:0000256" key="6">
    <source>
        <dbReference type="ARBA" id="ARBA00022857"/>
    </source>
</evidence>
<keyword evidence="14" id="KW-1185">Reference proteome</keyword>
<keyword evidence="5 10" id="KW-0566">Pantothenate biosynthesis</keyword>
<comment type="function">
    <text evidence="10">Catalyzes the NADPH-dependent reduction of ketopantoate into pantoic acid.</text>
</comment>
<evidence type="ECO:0000256" key="5">
    <source>
        <dbReference type="ARBA" id="ARBA00022655"/>
    </source>
</evidence>
<gene>
    <name evidence="13" type="ORF">Q2T77_16715</name>
</gene>
<dbReference type="InterPro" id="IPR051402">
    <property type="entry name" value="KPR-Related"/>
</dbReference>
<evidence type="ECO:0000256" key="10">
    <source>
        <dbReference type="RuleBase" id="RU362068"/>
    </source>
</evidence>